<dbReference type="InterPro" id="IPR048958">
    <property type="entry name" value="Polysacc_lyase_14"/>
</dbReference>
<feature type="signal peptide" evidence="4">
    <location>
        <begin position="1"/>
        <end position="19"/>
    </location>
</feature>
<proteinExistence type="predicted"/>
<dbReference type="Gene3D" id="3.40.50.2000">
    <property type="entry name" value="Glycogen Phosphorylase B"/>
    <property type="match status" value="1"/>
</dbReference>
<keyword evidence="3" id="KW-0472">Membrane</keyword>
<reference evidence="7 8" key="1">
    <citation type="submission" date="2019-02" db="EMBL/GenBank/DDBJ databases">
        <title>Genome sequencing of the rare red list fungi Phlebia centrifuga.</title>
        <authorList>
            <person name="Buettner E."/>
            <person name="Kellner H."/>
        </authorList>
    </citation>
    <scope>NUCLEOTIDE SEQUENCE [LARGE SCALE GENOMIC DNA]</scope>
    <source>
        <strain evidence="7 8">DSM 108282</strain>
    </source>
</reference>
<sequence>MALKAFLLSFLFAFQLAFCAPLDESQSPTASIQYVWVTEVVTSDVEVLETSTILIVTSLPLTTAPPTAILPALAPASTSISSVPPTPVFDTITDIITLTATVTPPPLTITVSVAPTTVTEILTDAPIPPPVAVPTAWTAPAQMTDLDAFNVSSFAYGQHNMEIVDGIPAAASATISATLAVAEATSTAEPQGSAIASSMWDNSSAVVQLFYPAGSINPGSEPQGGADFYASPLDLSQANNVTLEYSVFFPTDFDWALAGKLPGLYGGHRTCSGGDDALSCFSTRLMWREGGAGELYLYAPKDKQTEPLCSTPPLSVCDADYGLSVGRGSFNFTPGAWTHVKQTVTLNTPGQQDGGFVLEVDGSEVINRMDVFYRDVPSESPPSTSDGPPETSSPPMPPAIAPAPVPSLPPELPQPQTTPSGLSGILGPLLNGLQLFLEPDKRMDSLDTDLSNTATLTLTTTVTTIAIPATQTISLQETVTLTLPGEMSVSTEPLRTQEHADEKPVQFTGLFFSSFFGGHEAKYASPKDQFTWFKGFNSRRKKNAALAVDAFALLHKKLSADSPLNRLRLVLAGGYDPRVEDNMMTLMYLIDRAKSHSLTYDVIKPSSSKVTIPPLNSTPNDPSVLFLLNFTTAQRSALLSAPSTLALLYTPTNEHFGIGPVEAMVCGVPVLACNTGGPTESVVDSDEGRTGWLRAPDPEIWAETLVGIVGMGEEERRQLSERAKRRAKDNFGMEAMAISIERALKEAVGMGAVPLSWTPLAFIFALIVLLAARSLLSS</sequence>
<name>A0A4S4KI05_9APHY</name>
<dbReference type="PANTHER" id="PTHR40124">
    <property type="match status" value="1"/>
</dbReference>
<evidence type="ECO:0000256" key="4">
    <source>
        <dbReference type="SAM" id="SignalP"/>
    </source>
</evidence>
<evidence type="ECO:0000256" key="3">
    <source>
        <dbReference type="SAM" id="Phobius"/>
    </source>
</evidence>
<feature type="domain" description="Glycosyl transferase family 1" evidence="5">
    <location>
        <begin position="638"/>
        <end position="725"/>
    </location>
</feature>
<dbReference type="Proteomes" id="UP000309038">
    <property type="component" value="Unassembled WGS sequence"/>
</dbReference>
<feature type="domain" description="Polysaccharide lyase 14" evidence="6">
    <location>
        <begin position="202"/>
        <end position="376"/>
    </location>
</feature>
<feature type="transmembrane region" description="Helical" evidence="3">
    <location>
        <begin position="757"/>
        <end position="776"/>
    </location>
</feature>
<organism evidence="7 8">
    <name type="scientific">Hermanssonia centrifuga</name>
    <dbReference type="NCBI Taxonomy" id="98765"/>
    <lineage>
        <taxon>Eukaryota</taxon>
        <taxon>Fungi</taxon>
        <taxon>Dikarya</taxon>
        <taxon>Basidiomycota</taxon>
        <taxon>Agaricomycotina</taxon>
        <taxon>Agaricomycetes</taxon>
        <taxon>Polyporales</taxon>
        <taxon>Meruliaceae</taxon>
        <taxon>Hermanssonia</taxon>
    </lineage>
</organism>
<evidence type="ECO:0000313" key="7">
    <source>
        <dbReference type="EMBL" id="THG97500.1"/>
    </source>
</evidence>
<keyword evidence="3" id="KW-0812">Transmembrane</keyword>
<evidence type="ECO:0000313" key="8">
    <source>
        <dbReference type="Proteomes" id="UP000309038"/>
    </source>
</evidence>
<dbReference type="EMBL" id="SGPJ01000164">
    <property type="protein sequence ID" value="THG97500.1"/>
    <property type="molecule type" value="Genomic_DNA"/>
</dbReference>
<dbReference type="GO" id="GO:0016757">
    <property type="term" value="F:glycosyltransferase activity"/>
    <property type="evidence" value="ECO:0007669"/>
    <property type="project" value="UniProtKB-KW"/>
</dbReference>
<evidence type="ECO:0000256" key="1">
    <source>
        <dbReference type="ARBA" id="ARBA00022676"/>
    </source>
</evidence>
<evidence type="ECO:0000259" key="5">
    <source>
        <dbReference type="Pfam" id="PF00534"/>
    </source>
</evidence>
<dbReference type="SUPFAM" id="SSF53756">
    <property type="entry name" value="UDP-Glycosyltransferase/glycogen phosphorylase"/>
    <property type="match status" value="1"/>
</dbReference>
<comment type="caution">
    <text evidence="7">The sequence shown here is derived from an EMBL/GenBank/DDBJ whole genome shotgun (WGS) entry which is preliminary data.</text>
</comment>
<protein>
    <submittedName>
        <fullName evidence="7">Uncharacterized protein</fullName>
    </submittedName>
</protein>
<keyword evidence="1" id="KW-0328">Glycosyltransferase</keyword>
<feature type="compositionally biased region" description="Low complexity" evidence="2">
    <location>
        <begin position="414"/>
        <end position="424"/>
    </location>
</feature>
<dbReference type="AlphaFoldDB" id="A0A4S4KI05"/>
<dbReference type="Gene3D" id="2.60.120.200">
    <property type="match status" value="2"/>
</dbReference>
<evidence type="ECO:0000256" key="2">
    <source>
        <dbReference type="SAM" id="MobiDB-lite"/>
    </source>
</evidence>
<dbReference type="Pfam" id="PF00534">
    <property type="entry name" value="Glycos_transf_1"/>
    <property type="match status" value="1"/>
</dbReference>
<keyword evidence="1" id="KW-0808">Transferase</keyword>
<dbReference type="InterPro" id="IPR001296">
    <property type="entry name" value="Glyco_trans_1"/>
</dbReference>
<dbReference type="Pfam" id="PF21294">
    <property type="entry name" value="Polysacc_lyase_14"/>
    <property type="match status" value="2"/>
</dbReference>
<feature type="chain" id="PRO_5020744319" evidence="4">
    <location>
        <begin position="20"/>
        <end position="778"/>
    </location>
</feature>
<evidence type="ECO:0000259" key="6">
    <source>
        <dbReference type="Pfam" id="PF21294"/>
    </source>
</evidence>
<feature type="domain" description="Polysaccharide lyase 14" evidence="6">
    <location>
        <begin position="500"/>
        <end position="536"/>
    </location>
</feature>
<keyword evidence="8" id="KW-1185">Reference proteome</keyword>
<gene>
    <name evidence="7" type="ORF">EW026_g4512</name>
</gene>
<feature type="region of interest" description="Disordered" evidence="2">
    <location>
        <begin position="375"/>
        <end position="424"/>
    </location>
</feature>
<dbReference type="PANTHER" id="PTHR40124:SF1">
    <property type="entry name" value="DISAGGREGATASE RELATED REPEAT PROTEIN"/>
    <property type="match status" value="1"/>
</dbReference>
<keyword evidence="4" id="KW-0732">Signal</keyword>
<feature type="compositionally biased region" description="Pro residues" evidence="2">
    <location>
        <begin position="391"/>
        <end position="413"/>
    </location>
</feature>
<keyword evidence="3" id="KW-1133">Transmembrane helix</keyword>
<accession>A0A4S4KI05</accession>